<feature type="region of interest" description="Disordered" evidence="2">
    <location>
        <begin position="42"/>
        <end position="84"/>
    </location>
</feature>
<gene>
    <name evidence="4" type="ORF">CVLEPA_LOCUS20767</name>
</gene>
<feature type="region of interest" description="Disordered" evidence="2">
    <location>
        <begin position="148"/>
        <end position="222"/>
    </location>
</feature>
<feature type="compositionally biased region" description="Polar residues" evidence="2">
    <location>
        <begin position="148"/>
        <end position="160"/>
    </location>
</feature>
<name>A0ABP0GB04_CLALP</name>
<feature type="compositionally biased region" description="Low complexity" evidence="2">
    <location>
        <begin position="266"/>
        <end position="280"/>
    </location>
</feature>
<evidence type="ECO:0000259" key="3">
    <source>
        <dbReference type="Pfam" id="PF21007"/>
    </source>
</evidence>
<feature type="compositionally biased region" description="Polar residues" evidence="2">
    <location>
        <begin position="167"/>
        <end position="179"/>
    </location>
</feature>
<organism evidence="4 5">
    <name type="scientific">Clavelina lepadiformis</name>
    <name type="common">Light-bulb sea squirt</name>
    <name type="synonym">Ascidia lepadiformis</name>
    <dbReference type="NCBI Taxonomy" id="159417"/>
    <lineage>
        <taxon>Eukaryota</taxon>
        <taxon>Metazoa</taxon>
        <taxon>Chordata</taxon>
        <taxon>Tunicata</taxon>
        <taxon>Ascidiacea</taxon>
        <taxon>Aplousobranchia</taxon>
        <taxon>Clavelinidae</taxon>
        <taxon>Clavelina</taxon>
    </lineage>
</organism>
<proteinExistence type="predicted"/>
<protein>
    <recommendedName>
        <fullName evidence="3">Fas-binding factor 1 C-terminal domain-containing protein</fullName>
    </recommendedName>
</protein>
<reference evidence="4 5" key="1">
    <citation type="submission" date="2024-02" db="EMBL/GenBank/DDBJ databases">
        <authorList>
            <person name="Daric V."/>
            <person name="Darras S."/>
        </authorList>
    </citation>
    <scope>NUCLEOTIDE SEQUENCE [LARGE SCALE GENOMIC DNA]</scope>
</reference>
<dbReference type="EMBL" id="CAWYQH010000108">
    <property type="protein sequence ID" value="CAK8688795.1"/>
    <property type="molecule type" value="Genomic_DNA"/>
</dbReference>
<dbReference type="Pfam" id="PF21007">
    <property type="entry name" value="FBF1"/>
    <property type="match status" value="1"/>
</dbReference>
<evidence type="ECO:0000256" key="1">
    <source>
        <dbReference type="SAM" id="Coils"/>
    </source>
</evidence>
<dbReference type="PANTHER" id="PTHR33689:SF1">
    <property type="entry name" value="FAS-BINDING FACTOR 1"/>
    <property type="match status" value="1"/>
</dbReference>
<comment type="caution">
    <text evidence="4">The sequence shown here is derived from an EMBL/GenBank/DDBJ whole genome shotgun (WGS) entry which is preliminary data.</text>
</comment>
<feature type="domain" description="Fas-binding factor 1 C-terminal" evidence="3">
    <location>
        <begin position="362"/>
        <end position="866"/>
    </location>
</feature>
<evidence type="ECO:0000313" key="5">
    <source>
        <dbReference type="Proteomes" id="UP001642483"/>
    </source>
</evidence>
<dbReference type="InterPro" id="IPR049390">
    <property type="entry name" value="FBF1_C"/>
</dbReference>
<feature type="coiled-coil region" evidence="1">
    <location>
        <begin position="641"/>
        <end position="795"/>
    </location>
</feature>
<feature type="compositionally biased region" description="Low complexity" evidence="2">
    <location>
        <begin position="54"/>
        <end position="65"/>
    </location>
</feature>
<dbReference type="InterPro" id="IPR033561">
    <property type="entry name" value="FBF1"/>
</dbReference>
<keyword evidence="5" id="KW-1185">Reference proteome</keyword>
<feature type="coiled-coil region" evidence="1">
    <location>
        <begin position="417"/>
        <end position="480"/>
    </location>
</feature>
<dbReference type="PANTHER" id="PTHR33689">
    <property type="entry name" value="FAS-BINDING FACTOR 1"/>
    <property type="match status" value="1"/>
</dbReference>
<sequence>MDVLDGNYNNTAVTGKKKVSFQDTFEDDDIDFDLDDPLADLLSDDDDKILENPKNSQSSSKKSTSFPLQTDSERKVQDNNDLFADDDDDILGTLGIGESSSKPAVSTKSTDNLSQLDKLLGLTGSEKPVKTIENNRRFHFDKDGNLIKNTSLNETTTDKTASFGAYTPSSNQSRTTRQPRSGEKSPNPVVDFQQNVSADPDPKSTESKSAMHKPLSLPVNIDVKAPKKEFGNAQDDKIQQADLFEKTLPKQSLSSRPPRQRIAAESSLPVPSSPVNSVSSDATKSVRDLTTDPILDILEGGGSVVNDNTGFAAPKARLGAAKPKPVVAREPVSANLLTAPQPVRSPAISTGNGVSDAHVLSLEAQLSYARSLLNEAQMGFQTDLNVTKEAYDGRIEIMRRSLEDFQSRSEREMEMIKHSFSARLELLRQQIQDHENEVTNRDMHDHEELKRLRLLHLSSLEDTRQEYDQQMARLKEMHLNEIEGLKKSTVLFKNMDSTVEKVDKTVSQLEEMATAHEAAFQTISKKFDTMTATNNRVLTMVQDKFEEIQRKSDENQSILLQTVCKLEGSISEMNRRMKEQQYSMQLEQTRLQQAQSSFETEKRHAFQQMELEKERASKMHSEAIDLYHSFQNEAKFEREKFSRKEQEVRLLSQKLEEARIADVDLAEKRRHERKVAEKDLTQKEMVLEEKSNKLSRMEAQLQAQLNKMDERDAALTEAENSIAQLKERLFSREKEAELLEERNAKNIMDSADAMKESKRIENEHDSRLNEIRLQNQELNQQRQLLARERKHIMEMTLNGEGNALSSILDKHTHESTPKKVQESFRKPYAFVDNNSSRTNMILWQHSAQQDREFLEDEQLFLESIRHSKF</sequence>
<dbReference type="Proteomes" id="UP001642483">
    <property type="component" value="Unassembled WGS sequence"/>
</dbReference>
<evidence type="ECO:0000313" key="4">
    <source>
        <dbReference type="EMBL" id="CAK8688795.1"/>
    </source>
</evidence>
<feature type="region of interest" description="Disordered" evidence="2">
    <location>
        <begin position="247"/>
        <end position="285"/>
    </location>
</feature>
<keyword evidence="1" id="KW-0175">Coiled coil</keyword>
<evidence type="ECO:0000256" key="2">
    <source>
        <dbReference type="SAM" id="MobiDB-lite"/>
    </source>
</evidence>
<accession>A0ABP0GB04</accession>